<sequence>MYKSWFLFWIVLLFSSCDFFKKEVKPTAIARVKDSYLYKEELNNLVPKGTSKQDSLQIVRSFIDRWASQKLLINAAELNIDSEDKAAFDELIKQYKIDLYTKAYIEKVVKKTLDTIISEQDLEAYYKNNKENFKTNGTLVRLRYINLSKDNPKFESIKSKFLDFKKSDKKFWDTYALQCKSFALNDSMWVDLSSVYDKLPFINPDNRDQYIASGKTIQHSDSLDVYLVKIRQIIDKNQIAPFDYLKPTLKEVILNKRKLELIKKFEKEITDDAIKDKDYEIYK</sequence>
<organism evidence="1 2">
    <name type="scientific">Flavobacterium myungsuense</name>
    <dbReference type="NCBI Taxonomy" id="651823"/>
    <lineage>
        <taxon>Bacteria</taxon>
        <taxon>Pseudomonadati</taxon>
        <taxon>Bacteroidota</taxon>
        <taxon>Flavobacteriia</taxon>
        <taxon>Flavobacteriales</taxon>
        <taxon>Flavobacteriaceae</taxon>
        <taxon>Flavobacterium</taxon>
    </lineage>
</organism>
<dbReference type="PROSITE" id="PS51257">
    <property type="entry name" value="PROKAR_LIPOPROTEIN"/>
    <property type="match status" value="1"/>
</dbReference>
<dbReference type="RefSeq" id="WP_379755736.1">
    <property type="nucleotide sequence ID" value="NZ_JBHSYB010000023.1"/>
</dbReference>
<comment type="caution">
    <text evidence="1">The sequence shown here is derived from an EMBL/GenBank/DDBJ whole genome shotgun (WGS) entry which is preliminary data.</text>
</comment>
<dbReference type="EMBL" id="JBHTIZ010000017">
    <property type="protein sequence ID" value="MFD0984262.1"/>
    <property type="molecule type" value="Genomic_DNA"/>
</dbReference>
<dbReference type="Proteomes" id="UP001597051">
    <property type="component" value="Unassembled WGS sequence"/>
</dbReference>
<keyword evidence="2" id="KW-1185">Reference proteome</keyword>
<dbReference type="SUPFAM" id="SSF109998">
    <property type="entry name" value="Triger factor/SurA peptide-binding domain-like"/>
    <property type="match status" value="1"/>
</dbReference>
<accession>A0ABW3J1F4</accession>
<evidence type="ECO:0008006" key="3">
    <source>
        <dbReference type="Google" id="ProtNLM"/>
    </source>
</evidence>
<reference evidence="2" key="1">
    <citation type="journal article" date="2019" name="Int. J. Syst. Evol. Microbiol.">
        <title>The Global Catalogue of Microorganisms (GCM) 10K type strain sequencing project: providing services to taxonomists for standard genome sequencing and annotation.</title>
        <authorList>
            <consortium name="The Broad Institute Genomics Platform"/>
            <consortium name="The Broad Institute Genome Sequencing Center for Infectious Disease"/>
            <person name="Wu L."/>
            <person name="Ma J."/>
        </authorList>
    </citation>
    <scope>NUCLEOTIDE SEQUENCE [LARGE SCALE GENOMIC DNA]</scope>
    <source>
        <strain evidence="2">CECT 7649</strain>
    </source>
</reference>
<evidence type="ECO:0000313" key="1">
    <source>
        <dbReference type="EMBL" id="MFD0984262.1"/>
    </source>
</evidence>
<dbReference type="InterPro" id="IPR027304">
    <property type="entry name" value="Trigger_fact/SurA_dom_sf"/>
</dbReference>
<proteinExistence type="predicted"/>
<gene>
    <name evidence="1" type="ORF">ACFQ0S_07200</name>
</gene>
<name>A0ABW3J1F4_9FLAO</name>
<protein>
    <recommendedName>
        <fullName evidence="3">Peptidylprolyl isomerase</fullName>
    </recommendedName>
</protein>
<evidence type="ECO:0000313" key="2">
    <source>
        <dbReference type="Proteomes" id="UP001597051"/>
    </source>
</evidence>